<keyword evidence="8 10" id="KW-1133">Transmembrane helix</keyword>
<feature type="transmembrane region" description="Helical" evidence="10">
    <location>
        <begin position="302"/>
        <end position="320"/>
    </location>
</feature>
<dbReference type="GO" id="GO:0005886">
    <property type="term" value="C:plasma membrane"/>
    <property type="evidence" value="ECO:0007669"/>
    <property type="project" value="UniProtKB-SubCell"/>
</dbReference>
<evidence type="ECO:0000256" key="1">
    <source>
        <dbReference type="ARBA" id="ARBA00022448"/>
    </source>
</evidence>
<dbReference type="PANTHER" id="PTHR30578">
    <property type="entry name" value="ELECTRON TRANSPORT COMPLEX PROTEIN RNFD"/>
    <property type="match status" value="1"/>
</dbReference>
<keyword evidence="10" id="KW-0997">Cell inner membrane</keyword>
<keyword evidence="9 10" id="KW-0472">Membrane</keyword>
<evidence type="ECO:0000256" key="8">
    <source>
        <dbReference type="ARBA" id="ARBA00022989"/>
    </source>
</evidence>
<feature type="transmembrane region" description="Helical" evidence="10">
    <location>
        <begin position="245"/>
        <end position="264"/>
    </location>
</feature>
<keyword evidence="7 10" id="KW-0249">Electron transport</keyword>
<feature type="transmembrane region" description="Helical" evidence="10">
    <location>
        <begin position="20"/>
        <end position="38"/>
    </location>
</feature>
<dbReference type="HAMAP" id="MF_00462">
    <property type="entry name" value="RsxD_RnfD"/>
    <property type="match status" value="1"/>
</dbReference>
<feature type="transmembrane region" description="Helical" evidence="10">
    <location>
        <begin position="73"/>
        <end position="89"/>
    </location>
</feature>
<accession>A0A7S9HCU0</accession>
<dbReference type="GO" id="GO:0055085">
    <property type="term" value="P:transmembrane transport"/>
    <property type="evidence" value="ECO:0007669"/>
    <property type="project" value="InterPro"/>
</dbReference>
<comment type="function">
    <text evidence="10">Part of a membrane-bound complex that couples electron transfer with translocation of ions across the membrane.</text>
</comment>
<organism evidence="11 12">
    <name type="scientific">Salinimonas marina</name>
    <dbReference type="NCBI Taxonomy" id="2785918"/>
    <lineage>
        <taxon>Bacteria</taxon>
        <taxon>Pseudomonadati</taxon>
        <taxon>Pseudomonadota</taxon>
        <taxon>Gammaproteobacteria</taxon>
        <taxon>Alteromonadales</taxon>
        <taxon>Alteromonadaceae</taxon>
        <taxon>Alteromonas/Salinimonas group</taxon>
        <taxon>Salinimonas</taxon>
    </lineage>
</organism>
<dbReference type="InterPro" id="IPR004338">
    <property type="entry name" value="NqrB/RnfD"/>
</dbReference>
<sequence>MKLFLSSSPHQRIKRDTGQVMRLVIYAMLPAMVLQVMIFGWGLVIQAALAVATALLTEGLILMMRQKRVERTLGDYSAVLTALLLAISIPPTLPWWMTILGTFFAIAIAKQLYGGLGFNMFNPAMIGYVVLLISFPVAMTMWLPPVSMLAEPLGFVDTLMLIFTGYTSGGLDIMQVRTVADGITMATPLDAVKTGLAEGQTYHEALLEPIFNGGFAASLGAGWAWLSVAYLVGGLALVRLKVINWHIPVAMIGSVIVISGLLHLLDMDHYASPLFHVFNGSLLIGAFFIATDPVSASTTDKGRLVFGAAIGFWLVIIRTFGGYPDAVAFAVIIMNMTVPLIDYYTRPRTYGRDRNPHPTDKR</sequence>
<reference evidence="11 12" key="1">
    <citation type="submission" date="2020-11" db="EMBL/GenBank/DDBJ databases">
        <title>Complete genome sequence for Salinimonas sp. strain G2-b.</title>
        <authorList>
            <person name="Park S.-J."/>
        </authorList>
    </citation>
    <scope>NUCLEOTIDE SEQUENCE [LARGE SCALE GENOMIC DNA]</scope>
    <source>
        <strain evidence="11 12">G2-b</strain>
    </source>
</reference>
<keyword evidence="10" id="KW-1003">Cell membrane</keyword>
<evidence type="ECO:0000256" key="4">
    <source>
        <dbReference type="ARBA" id="ARBA00022643"/>
    </source>
</evidence>
<name>A0A7S9HCU0_9ALTE</name>
<dbReference type="Proteomes" id="UP000595095">
    <property type="component" value="Chromosome"/>
</dbReference>
<keyword evidence="1 10" id="KW-0813">Transport</keyword>
<comment type="similarity">
    <text evidence="10">Belongs to the NqrB/RnfD family.</text>
</comment>
<evidence type="ECO:0000313" key="11">
    <source>
        <dbReference type="EMBL" id="QPG04831.1"/>
    </source>
</evidence>
<dbReference type="Pfam" id="PF03116">
    <property type="entry name" value="NQR2_RnfD_RnfE"/>
    <property type="match status" value="1"/>
</dbReference>
<feature type="modified residue" description="FMN phosphoryl threonine" evidence="10">
    <location>
        <position position="187"/>
    </location>
</feature>
<dbReference type="NCBIfam" id="NF002011">
    <property type="entry name" value="PRK00816.1"/>
    <property type="match status" value="1"/>
</dbReference>
<protein>
    <recommendedName>
        <fullName evidence="10">Ion-translocating oxidoreductase complex subunit D</fullName>
        <ecNumber evidence="10">7.-.-.-</ecNumber>
    </recommendedName>
    <alternativeName>
        <fullName evidence="10">Rnf electron transport complex subunit D</fullName>
    </alternativeName>
</protein>
<comment type="cofactor">
    <cofactor evidence="10">
        <name>FMN</name>
        <dbReference type="ChEBI" id="CHEBI:58210"/>
    </cofactor>
</comment>
<dbReference type="NCBIfam" id="TIGR01946">
    <property type="entry name" value="rnfD"/>
    <property type="match status" value="1"/>
</dbReference>
<feature type="transmembrane region" description="Helical" evidence="10">
    <location>
        <begin position="326"/>
        <end position="344"/>
    </location>
</feature>
<comment type="subunit">
    <text evidence="10">The complex is composed of six subunits: RnfA, RnfB, RnfC, RnfD, RnfE and RnfG.</text>
</comment>
<evidence type="ECO:0000313" key="12">
    <source>
        <dbReference type="Proteomes" id="UP000595095"/>
    </source>
</evidence>
<evidence type="ECO:0000256" key="6">
    <source>
        <dbReference type="ARBA" id="ARBA00022967"/>
    </source>
</evidence>
<keyword evidence="5 10" id="KW-0812">Transmembrane</keyword>
<evidence type="ECO:0000256" key="2">
    <source>
        <dbReference type="ARBA" id="ARBA00022553"/>
    </source>
</evidence>
<keyword evidence="3 10" id="KW-0285">Flavoprotein</keyword>
<evidence type="ECO:0000256" key="5">
    <source>
        <dbReference type="ARBA" id="ARBA00022692"/>
    </source>
</evidence>
<evidence type="ECO:0000256" key="10">
    <source>
        <dbReference type="HAMAP-Rule" id="MF_00462"/>
    </source>
</evidence>
<keyword evidence="6 10" id="KW-1278">Translocase</keyword>
<feature type="transmembrane region" description="Helical" evidence="10">
    <location>
        <begin position="215"/>
        <end position="238"/>
    </location>
</feature>
<evidence type="ECO:0000256" key="7">
    <source>
        <dbReference type="ARBA" id="ARBA00022982"/>
    </source>
</evidence>
<keyword evidence="4 10" id="KW-0288">FMN</keyword>
<feature type="transmembrane region" description="Helical" evidence="10">
    <location>
        <begin position="125"/>
        <end position="143"/>
    </location>
</feature>
<dbReference type="EMBL" id="CP064795">
    <property type="protein sequence ID" value="QPG04831.1"/>
    <property type="molecule type" value="Genomic_DNA"/>
</dbReference>
<dbReference type="RefSeq" id="WP_195809923.1">
    <property type="nucleotide sequence ID" value="NZ_CP064795.1"/>
</dbReference>
<comment type="subcellular location">
    <subcellularLocation>
        <location evidence="10">Cell inner membrane</location>
        <topology evidence="10">Multi-pass membrane protein</topology>
    </subcellularLocation>
</comment>
<dbReference type="EC" id="7.-.-.-" evidence="10"/>
<dbReference type="AlphaFoldDB" id="A0A7S9HCU0"/>
<dbReference type="PANTHER" id="PTHR30578:SF0">
    <property type="entry name" value="ION-TRANSLOCATING OXIDOREDUCTASE COMPLEX SUBUNIT D"/>
    <property type="match status" value="1"/>
</dbReference>
<feature type="transmembrane region" description="Helical" evidence="10">
    <location>
        <begin position="44"/>
        <end position="61"/>
    </location>
</feature>
<evidence type="ECO:0000256" key="3">
    <source>
        <dbReference type="ARBA" id="ARBA00022630"/>
    </source>
</evidence>
<keyword evidence="2 10" id="KW-0597">Phosphoprotein</keyword>
<feature type="transmembrane region" description="Helical" evidence="10">
    <location>
        <begin position="270"/>
        <end position="290"/>
    </location>
</feature>
<gene>
    <name evidence="11" type="primary">rsxD</name>
    <name evidence="10" type="synonym">rnfD</name>
    <name evidence="11" type="ORF">IT774_11685</name>
</gene>
<evidence type="ECO:0000256" key="9">
    <source>
        <dbReference type="ARBA" id="ARBA00023136"/>
    </source>
</evidence>
<dbReference type="KEGG" id="smaa:IT774_11685"/>
<proteinExistence type="inferred from homology"/>
<dbReference type="InterPro" id="IPR011303">
    <property type="entry name" value="RnfD_bac"/>
</dbReference>
<keyword evidence="12" id="KW-1185">Reference proteome</keyword>
<dbReference type="GO" id="GO:0022900">
    <property type="term" value="P:electron transport chain"/>
    <property type="evidence" value="ECO:0007669"/>
    <property type="project" value="UniProtKB-UniRule"/>
</dbReference>